<protein>
    <recommendedName>
        <fullName evidence="2">MADF domain-containing protein</fullName>
    </recommendedName>
</protein>
<dbReference type="Pfam" id="PF10545">
    <property type="entry name" value="MADF_DNA_bdg"/>
    <property type="match status" value="1"/>
</dbReference>
<dbReference type="AlphaFoldDB" id="A0AAN8WVU7"/>
<dbReference type="InterPro" id="IPR006578">
    <property type="entry name" value="MADF-dom"/>
</dbReference>
<gene>
    <name evidence="3" type="ORF">SK128_006358</name>
</gene>
<reference evidence="3 4" key="1">
    <citation type="submission" date="2023-11" db="EMBL/GenBank/DDBJ databases">
        <title>Halocaridina rubra genome assembly.</title>
        <authorList>
            <person name="Smith C."/>
        </authorList>
    </citation>
    <scope>NUCLEOTIDE SEQUENCE [LARGE SCALE GENOMIC DNA]</scope>
    <source>
        <strain evidence="3">EP-1</strain>
        <tissue evidence="3">Whole</tissue>
    </source>
</reference>
<feature type="domain" description="MADF" evidence="2">
    <location>
        <begin position="1"/>
        <end position="70"/>
    </location>
</feature>
<name>A0AAN8WVU7_HALRR</name>
<evidence type="ECO:0000259" key="2">
    <source>
        <dbReference type="PROSITE" id="PS51029"/>
    </source>
</evidence>
<dbReference type="PANTHER" id="PTHR12243:SF67">
    <property type="entry name" value="COREPRESSOR OF PANGOLIN, ISOFORM A-RELATED"/>
    <property type="match status" value="1"/>
</dbReference>
<dbReference type="InterPro" id="IPR039353">
    <property type="entry name" value="TF_Adf1"/>
</dbReference>
<sequence>MDSSLKQRIWNKIGQEMRVDGTSCKGRWNNIRDNYRKSLKKTSTKSGQNAKKLKIYKYSEELSFLKKYIYERETKGNIASQQDEENNQDDNAQQPEDEEEDIANDAGEPAVPDVDLHEDLQTRPSPSPKTTFETPRKSLAVKSAKRKVAPQQTASAKLMEYLIGKQENQTTSTSPHPVDAFLAGIAPTLKTLTPYYLNVAKSEIFATVQKYELQMLKNQHSCEVKTEPSASVSSASTPLPSQYVETIFGHS</sequence>
<evidence type="ECO:0000256" key="1">
    <source>
        <dbReference type="SAM" id="MobiDB-lite"/>
    </source>
</evidence>
<feature type="compositionally biased region" description="Polar residues" evidence="1">
    <location>
        <begin position="122"/>
        <end position="133"/>
    </location>
</feature>
<dbReference type="Proteomes" id="UP001381693">
    <property type="component" value="Unassembled WGS sequence"/>
</dbReference>
<evidence type="ECO:0000313" key="3">
    <source>
        <dbReference type="EMBL" id="KAK7067324.1"/>
    </source>
</evidence>
<evidence type="ECO:0000313" key="4">
    <source>
        <dbReference type="Proteomes" id="UP001381693"/>
    </source>
</evidence>
<accession>A0AAN8WVU7</accession>
<organism evidence="3 4">
    <name type="scientific">Halocaridina rubra</name>
    <name type="common">Hawaiian red shrimp</name>
    <dbReference type="NCBI Taxonomy" id="373956"/>
    <lineage>
        <taxon>Eukaryota</taxon>
        <taxon>Metazoa</taxon>
        <taxon>Ecdysozoa</taxon>
        <taxon>Arthropoda</taxon>
        <taxon>Crustacea</taxon>
        <taxon>Multicrustacea</taxon>
        <taxon>Malacostraca</taxon>
        <taxon>Eumalacostraca</taxon>
        <taxon>Eucarida</taxon>
        <taxon>Decapoda</taxon>
        <taxon>Pleocyemata</taxon>
        <taxon>Caridea</taxon>
        <taxon>Atyoidea</taxon>
        <taxon>Atyidae</taxon>
        <taxon>Halocaridina</taxon>
    </lineage>
</organism>
<feature type="region of interest" description="Disordered" evidence="1">
    <location>
        <begin position="76"/>
        <end position="147"/>
    </location>
</feature>
<dbReference type="EMBL" id="JAXCGZ010018877">
    <property type="protein sequence ID" value="KAK7067324.1"/>
    <property type="molecule type" value="Genomic_DNA"/>
</dbReference>
<proteinExistence type="predicted"/>
<comment type="caution">
    <text evidence="3">The sequence shown here is derived from an EMBL/GenBank/DDBJ whole genome shotgun (WGS) entry which is preliminary data.</text>
</comment>
<dbReference type="PANTHER" id="PTHR12243">
    <property type="entry name" value="MADF DOMAIN TRANSCRIPTION FACTOR"/>
    <property type="match status" value="1"/>
</dbReference>
<keyword evidence="4" id="KW-1185">Reference proteome</keyword>
<dbReference type="PROSITE" id="PS51029">
    <property type="entry name" value="MADF"/>
    <property type="match status" value="1"/>
</dbReference>